<keyword evidence="2" id="KW-0479">Metal-binding</keyword>
<reference evidence="8" key="1">
    <citation type="journal article" date="2020" name="Fungal Divers.">
        <title>Resolving the Mortierellaceae phylogeny through synthesis of multi-gene phylogenetics and phylogenomics.</title>
        <authorList>
            <person name="Vandepol N."/>
            <person name="Liber J."/>
            <person name="Desiro A."/>
            <person name="Na H."/>
            <person name="Kennedy M."/>
            <person name="Barry K."/>
            <person name="Grigoriev I.V."/>
            <person name="Miller A.N."/>
            <person name="O'Donnell K."/>
            <person name="Stajich J.E."/>
            <person name="Bonito G."/>
        </authorList>
    </citation>
    <scope>NUCLEOTIDE SEQUENCE</scope>
    <source>
        <strain evidence="8">BC1065</strain>
    </source>
</reference>
<dbReference type="Proteomes" id="UP000807716">
    <property type="component" value="Unassembled WGS sequence"/>
</dbReference>
<feature type="compositionally biased region" description="Low complexity" evidence="6">
    <location>
        <begin position="481"/>
        <end position="522"/>
    </location>
</feature>
<feature type="region of interest" description="Disordered" evidence="6">
    <location>
        <begin position="659"/>
        <end position="693"/>
    </location>
</feature>
<sequence length="787" mass="83967">MPYVRGQPEDETIHDRYHRTVVGGIDYPGYKNEVVVARFDESESIETNRRLSANFGAQDSEARIVVISMSDTATGGSSSFEKKKVKETMQVVNEELGSIDLHWDQLQACKVFLYISGKKKVVGCVVAERIEQAYEVVLDPSTPALSSSSSSSSTSSTTSTLGGKHLSMSSRRDAASASKTLLTSTKSSSSSSFSSSSSSTPCPSSASSTLSPSSRSMSLSSSSSSGSSSAIFCSTEPRKAVCGINRIWVNASHRRRGVATRLLDAVRESFVYACRLQREDLAFSQPTGDGRALAQQYLQTEKFLMCFDCHSKDPTWASVTFGIYICQDCSAVHRNMGVHISFVRSTLLDSWSWDQLRTMKVGGNTAAKEFFSKSPISMASKDAKTKYTSKVAISYKEKLEQRRAEDAAKNPGRLIPDPSAAAAAPTQSVADEDDFFNTWNQPKKPASATTSSSTNSTRSSTPTSSTLPGIGLGMRAGSPNTTTTSTTTSTTTTASSSTSQAAPSSTTSAPLTSTTSRTALSRPQRSTILKPSGSGSSGGSGLGGGASKPMKLGVKRVGTTSFEAAEARARAEAERIAQLGAEAAEAERMAQKQAAERAAEQERMRQEQGYQQQQQQSSSSQQKMSYYQANKYQSANGANGQGGEEDGLARLGMGMSRMTFGAVPTGQGSGGGANGSRYSNQPESTAARDKFGSQKAISSDQYFGRNNYDSRAQAEANQRLQAFSGATSISSNQYFGRNEEEVHDMDDRGASVGDQLGNEFAALGDVVKQGANILSNILNDMSSQYNY</sequence>
<feature type="compositionally biased region" description="Low complexity" evidence="6">
    <location>
        <begin position="607"/>
        <end position="625"/>
    </location>
</feature>
<protein>
    <submittedName>
        <fullName evidence="8">ADP-ribosylation factor GTPase activating protein, ER-Golgi transport</fullName>
    </submittedName>
</protein>
<dbReference type="Pfam" id="PF01412">
    <property type="entry name" value="ArfGap"/>
    <property type="match status" value="1"/>
</dbReference>
<dbReference type="PRINTS" id="PR00405">
    <property type="entry name" value="REVINTRACTNG"/>
</dbReference>
<feature type="region of interest" description="Disordered" evidence="6">
    <location>
        <begin position="401"/>
        <end position="551"/>
    </location>
</feature>
<evidence type="ECO:0000256" key="3">
    <source>
        <dbReference type="ARBA" id="ARBA00022771"/>
    </source>
</evidence>
<evidence type="ECO:0000256" key="4">
    <source>
        <dbReference type="ARBA" id="ARBA00022833"/>
    </source>
</evidence>
<dbReference type="InterPro" id="IPR038508">
    <property type="entry name" value="ArfGAP_dom_sf"/>
</dbReference>
<comment type="caution">
    <text evidence="8">The sequence shown here is derived from an EMBL/GenBank/DDBJ whole genome shotgun (WGS) entry which is preliminary data.</text>
</comment>
<feature type="domain" description="Arf-GAP" evidence="7">
    <location>
        <begin position="291"/>
        <end position="409"/>
    </location>
</feature>
<feature type="compositionally biased region" description="Low complexity" evidence="6">
    <location>
        <begin position="447"/>
        <end position="466"/>
    </location>
</feature>
<evidence type="ECO:0000259" key="7">
    <source>
        <dbReference type="PROSITE" id="PS50115"/>
    </source>
</evidence>
<feature type="region of interest" description="Disordered" evidence="6">
    <location>
        <begin position="141"/>
        <end position="231"/>
    </location>
</feature>
<dbReference type="CDD" id="cd04301">
    <property type="entry name" value="NAT_SF"/>
    <property type="match status" value="1"/>
</dbReference>
<dbReference type="GO" id="GO:0005096">
    <property type="term" value="F:GTPase activator activity"/>
    <property type="evidence" value="ECO:0007669"/>
    <property type="project" value="UniProtKB-KW"/>
</dbReference>
<evidence type="ECO:0000256" key="6">
    <source>
        <dbReference type="SAM" id="MobiDB-lite"/>
    </source>
</evidence>
<dbReference type="CDD" id="cd08831">
    <property type="entry name" value="ArfGap_ArfGap2_3_like"/>
    <property type="match status" value="1"/>
</dbReference>
<dbReference type="OrthoDB" id="428854at2759"/>
<evidence type="ECO:0000313" key="9">
    <source>
        <dbReference type="Proteomes" id="UP000807716"/>
    </source>
</evidence>
<evidence type="ECO:0000256" key="5">
    <source>
        <dbReference type="PROSITE-ProRule" id="PRU00288"/>
    </source>
</evidence>
<gene>
    <name evidence="8" type="primary">GLO3_2</name>
    <name evidence="8" type="ORF">DFQ27_009791</name>
</gene>
<dbReference type="EMBL" id="JAAAJB010000094">
    <property type="protein sequence ID" value="KAG0266415.1"/>
    <property type="molecule type" value="Genomic_DNA"/>
</dbReference>
<dbReference type="PROSITE" id="PS50115">
    <property type="entry name" value="ARFGAP"/>
    <property type="match status" value="1"/>
</dbReference>
<dbReference type="PANTHER" id="PTHR45686:SF4">
    <property type="entry name" value="ADP-RIBOSYLATION FACTOR GTPASE ACTIVATING PROTEIN 3, ISOFORM H"/>
    <property type="match status" value="1"/>
</dbReference>
<name>A0A9P6QI29_9FUNG</name>
<dbReference type="AlphaFoldDB" id="A0A9P6QI29"/>
<accession>A0A9P6QI29</accession>
<dbReference type="Gene3D" id="1.10.220.150">
    <property type="entry name" value="Arf GTPase activating protein"/>
    <property type="match status" value="1"/>
</dbReference>
<feature type="compositionally biased region" description="Basic and acidic residues" evidence="6">
    <location>
        <begin position="587"/>
        <end position="606"/>
    </location>
</feature>
<feature type="compositionally biased region" description="Gly residues" evidence="6">
    <location>
        <begin position="535"/>
        <end position="546"/>
    </location>
</feature>
<dbReference type="InterPro" id="IPR037278">
    <property type="entry name" value="ARFGAP/RecO"/>
</dbReference>
<dbReference type="SMART" id="SM00105">
    <property type="entry name" value="ArfGap"/>
    <property type="match status" value="1"/>
</dbReference>
<keyword evidence="1" id="KW-0343">GTPase activation</keyword>
<dbReference type="PANTHER" id="PTHR45686">
    <property type="entry name" value="ADP-RIBOSYLATION FACTOR GTPASE ACTIVATING PROTEIN 3, ISOFORM H-RELATED"/>
    <property type="match status" value="1"/>
</dbReference>
<keyword evidence="9" id="KW-1185">Reference proteome</keyword>
<feature type="compositionally biased region" description="Low complexity" evidence="6">
    <location>
        <begin position="146"/>
        <end position="160"/>
    </location>
</feature>
<feature type="region of interest" description="Disordered" evidence="6">
    <location>
        <begin position="587"/>
        <end position="625"/>
    </location>
</feature>
<dbReference type="SUPFAM" id="SSF57863">
    <property type="entry name" value="ArfGap/RecO-like zinc finger"/>
    <property type="match status" value="1"/>
</dbReference>
<dbReference type="InterPro" id="IPR001164">
    <property type="entry name" value="ArfGAP_dom"/>
</dbReference>
<organism evidence="8 9">
    <name type="scientific">Actinomortierella ambigua</name>
    <dbReference type="NCBI Taxonomy" id="1343610"/>
    <lineage>
        <taxon>Eukaryota</taxon>
        <taxon>Fungi</taxon>
        <taxon>Fungi incertae sedis</taxon>
        <taxon>Mucoromycota</taxon>
        <taxon>Mortierellomycotina</taxon>
        <taxon>Mortierellomycetes</taxon>
        <taxon>Mortierellales</taxon>
        <taxon>Mortierellaceae</taxon>
        <taxon>Actinomortierella</taxon>
    </lineage>
</organism>
<evidence type="ECO:0000256" key="2">
    <source>
        <dbReference type="ARBA" id="ARBA00022723"/>
    </source>
</evidence>
<feature type="compositionally biased region" description="Low complexity" evidence="6">
    <location>
        <begin position="175"/>
        <end position="230"/>
    </location>
</feature>
<dbReference type="GO" id="GO:0008270">
    <property type="term" value="F:zinc ion binding"/>
    <property type="evidence" value="ECO:0007669"/>
    <property type="project" value="UniProtKB-KW"/>
</dbReference>
<evidence type="ECO:0000313" key="8">
    <source>
        <dbReference type="EMBL" id="KAG0266415.1"/>
    </source>
</evidence>
<keyword evidence="4" id="KW-0862">Zinc</keyword>
<proteinExistence type="predicted"/>
<keyword evidence="3 5" id="KW-0863">Zinc-finger</keyword>
<dbReference type="GO" id="GO:0000139">
    <property type="term" value="C:Golgi membrane"/>
    <property type="evidence" value="ECO:0007669"/>
    <property type="project" value="GOC"/>
</dbReference>
<dbReference type="GO" id="GO:0048205">
    <property type="term" value="P:COPI coating of Golgi vesicle"/>
    <property type="evidence" value="ECO:0007669"/>
    <property type="project" value="TreeGrafter"/>
</dbReference>
<evidence type="ECO:0000256" key="1">
    <source>
        <dbReference type="ARBA" id="ARBA00022468"/>
    </source>
</evidence>